<dbReference type="AlphaFoldDB" id="A0A2S3ZY97"/>
<sequence length="228" mass="25168">MHGRSFWVRRAEQRLGPELGQLRHVAASRRIHWAWLVPCIAIGFVYGVIGQFISSPRSTDRTPDRFEDIPLFMVVSLLTGLVLWSLTLAFSFRTLLVFDAGIVTSFAQKATTRIFYWNQVNPESIKAVTSQDGSGPTHLLVAKKLTKLSVRGKYAVVFQAVPAKVEPATNSSTEPPQAGFWTFETTDEPSPLVLALQQAMVEARIPGAERIAVQALPPVVLAGRTILD</sequence>
<dbReference type="Proteomes" id="UP000237061">
    <property type="component" value="Unassembled WGS sequence"/>
</dbReference>
<keyword evidence="3" id="KW-1185">Reference proteome</keyword>
<feature type="transmembrane region" description="Helical" evidence="1">
    <location>
        <begin position="31"/>
        <end position="49"/>
    </location>
</feature>
<evidence type="ECO:0000313" key="2">
    <source>
        <dbReference type="EMBL" id="POH73892.1"/>
    </source>
</evidence>
<gene>
    <name evidence="2" type="ORF">CVS27_08225</name>
</gene>
<keyword evidence="1" id="KW-0472">Membrane</keyword>
<keyword evidence="1" id="KW-1133">Transmembrane helix</keyword>
<protein>
    <recommendedName>
        <fullName evidence="4">DUF3093 domain-containing protein</fullName>
    </recommendedName>
</protein>
<evidence type="ECO:0000256" key="1">
    <source>
        <dbReference type="SAM" id="Phobius"/>
    </source>
</evidence>
<accession>A0A2S3ZY97</accession>
<reference evidence="2 3" key="1">
    <citation type="submission" date="2018-01" db="EMBL/GenBank/DDBJ databases">
        <title>Arthrobacter sp. nov., from glaciers in China.</title>
        <authorList>
            <person name="Liu Q."/>
            <person name="Xin Y.-H."/>
        </authorList>
    </citation>
    <scope>NUCLEOTIDE SEQUENCE [LARGE SCALE GENOMIC DNA]</scope>
    <source>
        <strain evidence="2 3">HLT2-12-2</strain>
    </source>
</reference>
<comment type="caution">
    <text evidence="2">The sequence shown here is derived from an EMBL/GenBank/DDBJ whole genome shotgun (WGS) entry which is preliminary data.</text>
</comment>
<organism evidence="2 3">
    <name type="scientific">Arthrobacter glacialis</name>
    <dbReference type="NCBI Taxonomy" id="1664"/>
    <lineage>
        <taxon>Bacteria</taxon>
        <taxon>Bacillati</taxon>
        <taxon>Actinomycetota</taxon>
        <taxon>Actinomycetes</taxon>
        <taxon>Micrococcales</taxon>
        <taxon>Micrococcaceae</taxon>
        <taxon>Arthrobacter</taxon>
    </lineage>
</organism>
<evidence type="ECO:0000313" key="3">
    <source>
        <dbReference type="Proteomes" id="UP000237061"/>
    </source>
</evidence>
<name>A0A2S3ZY97_ARTGL</name>
<proteinExistence type="predicted"/>
<dbReference type="EMBL" id="PPXC01000005">
    <property type="protein sequence ID" value="POH73892.1"/>
    <property type="molecule type" value="Genomic_DNA"/>
</dbReference>
<evidence type="ECO:0008006" key="4">
    <source>
        <dbReference type="Google" id="ProtNLM"/>
    </source>
</evidence>
<keyword evidence="1" id="KW-0812">Transmembrane</keyword>
<dbReference type="RefSeq" id="WP_103465247.1">
    <property type="nucleotide sequence ID" value="NZ_PPXC01000005.1"/>
</dbReference>
<feature type="transmembrane region" description="Helical" evidence="1">
    <location>
        <begin position="69"/>
        <end position="90"/>
    </location>
</feature>